<dbReference type="Proteomes" id="UP000007264">
    <property type="component" value="Unassembled WGS sequence"/>
</dbReference>
<dbReference type="SUPFAM" id="SSF51905">
    <property type="entry name" value="FAD/NAD(P)-binding domain"/>
    <property type="match status" value="1"/>
</dbReference>
<sequence length="233" mass="24016">MNRNDGPPIIWVRARVESVAGGSAGQPGSVGLAGGRSVSARRAIVVATDAPAARGLLGDALEASPSKTEPGVGTCNLYFRAPAAPREENILYLNGESGGLVNNACFPSTVAPSYAPPGQALVSVSTIGTQPDMSDEQLAEAVKGELAAWFGADQTATWQLLRIYRIPFAQPNQAPPTNFVRPVKLSEGLYVCGDHRDSATLDGAIKSGRRAAEAVLSGSAALPVGQQPVAVQA</sequence>
<dbReference type="GO" id="GO:0016491">
    <property type="term" value="F:oxidoreductase activity"/>
    <property type="evidence" value="ECO:0007669"/>
    <property type="project" value="InterPro"/>
</dbReference>
<dbReference type="PANTHER" id="PTHR42841">
    <property type="entry name" value="AMINE OXIDASE"/>
    <property type="match status" value="1"/>
</dbReference>
<dbReference type="OrthoDB" id="5046242at2759"/>
<organism evidence="2 3">
    <name type="scientific">Coccomyxa subellipsoidea (strain C-169)</name>
    <name type="common">Green microalga</name>
    <dbReference type="NCBI Taxonomy" id="574566"/>
    <lineage>
        <taxon>Eukaryota</taxon>
        <taxon>Viridiplantae</taxon>
        <taxon>Chlorophyta</taxon>
        <taxon>core chlorophytes</taxon>
        <taxon>Trebouxiophyceae</taxon>
        <taxon>Trebouxiophyceae incertae sedis</taxon>
        <taxon>Coccomyxaceae</taxon>
        <taxon>Coccomyxa</taxon>
        <taxon>Coccomyxa subellipsoidea</taxon>
    </lineage>
</organism>
<feature type="domain" description="Amine oxidase" evidence="1">
    <location>
        <begin position="13"/>
        <end position="216"/>
    </location>
</feature>
<dbReference type="KEGG" id="csl:COCSUDRAFT_55759"/>
<dbReference type="STRING" id="574566.I0ZAV8"/>
<proteinExistence type="predicted"/>
<protein>
    <submittedName>
        <fullName evidence="2">Amine oxidase</fullName>
    </submittedName>
</protein>
<dbReference type="Pfam" id="PF01593">
    <property type="entry name" value="Amino_oxidase"/>
    <property type="match status" value="1"/>
</dbReference>
<dbReference type="AlphaFoldDB" id="I0ZAV8"/>
<dbReference type="Gene3D" id="3.90.660.10">
    <property type="match status" value="1"/>
</dbReference>
<dbReference type="InterPro" id="IPR036188">
    <property type="entry name" value="FAD/NAD-bd_sf"/>
</dbReference>
<evidence type="ECO:0000259" key="1">
    <source>
        <dbReference type="Pfam" id="PF01593"/>
    </source>
</evidence>
<dbReference type="RefSeq" id="XP_005652321.1">
    <property type="nucleotide sequence ID" value="XM_005652264.1"/>
</dbReference>
<comment type="caution">
    <text evidence="2">The sequence shown here is derived from an EMBL/GenBank/DDBJ whole genome shotgun (WGS) entry which is preliminary data.</text>
</comment>
<reference evidence="2 3" key="1">
    <citation type="journal article" date="2012" name="Genome Biol.">
        <title>The genome of the polar eukaryotic microalga coccomyxa subellipsoidea reveals traits of cold adaptation.</title>
        <authorList>
            <person name="Blanc G."/>
            <person name="Agarkova I."/>
            <person name="Grimwood J."/>
            <person name="Kuo A."/>
            <person name="Brueggeman A."/>
            <person name="Dunigan D."/>
            <person name="Gurnon J."/>
            <person name="Ladunga I."/>
            <person name="Lindquist E."/>
            <person name="Lucas S."/>
            <person name="Pangilinan J."/>
            <person name="Proschold T."/>
            <person name="Salamov A."/>
            <person name="Schmutz J."/>
            <person name="Weeks D."/>
            <person name="Yamada T."/>
            <person name="Claverie J.M."/>
            <person name="Grigoriev I."/>
            <person name="Van Etten J."/>
            <person name="Lomsadze A."/>
            <person name="Borodovsky M."/>
        </authorList>
    </citation>
    <scope>NUCLEOTIDE SEQUENCE [LARGE SCALE GENOMIC DNA]</scope>
    <source>
        <strain evidence="2 3">C-169</strain>
    </source>
</reference>
<dbReference type="EMBL" id="AGSI01000001">
    <property type="protein sequence ID" value="EIE27777.1"/>
    <property type="molecule type" value="Genomic_DNA"/>
</dbReference>
<name>I0ZAV8_COCSC</name>
<dbReference type="GeneID" id="17045792"/>
<gene>
    <name evidence="2" type="ORF">COCSUDRAFT_55759</name>
</gene>
<keyword evidence="3" id="KW-1185">Reference proteome</keyword>
<evidence type="ECO:0000313" key="2">
    <source>
        <dbReference type="EMBL" id="EIE27777.1"/>
    </source>
</evidence>
<dbReference type="eggNOG" id="ENOG502QSIC">
    <property type="taxonomic scope" value="Eukaryota"/>
</dbReference>
<accession>I0ZAV8</accession>
<evidence type="ECO:0000313" key="3">
    <source>
        <dbReference type="Proteomes" id="UP000007264"/>
    </source>
</evidence>
<dbReference type="InterPro" id="IPR002937">
    <property type="entry name" value="Amino_oxidase"/>
</dbReference>
<dbReference type="Gene3D" id="3.50.50.60">
    <property type="entry name" value="FAD/NAD(P)-binding domain"/>
    <property type="match status" value="1"/>
</dbReference>